<dbReference type="InterPro" id="IPR009003">
    <property type="entry name" value="Peptidase_S1_PA"/>
</dbReference>
<evidence type="ECO:0000313" key="6">
    <source>
        <dbReference type="EMBL" id="JAV19159.1"/>
    </source>
</evidence>
<dbReference type="Gene3D" id="2.40.10.10">
    <property type="entry name" value="Trypsin-like serine proteases"/>
    <property type="match status" value="1"/>
</dbReference>
<evidence type="ECO:0000256" key="1">
    <source>
        <dbReference type="ARBA" id="ARBA00023157"/>
    </source>
</evidence>
<keyword evidence="4" id="KW-0732">Signal</keyword>
<organism evidence="6">
    <name type="scientific">Culex tarsalis</name>
    <name type="common">Encephalitis mosquito</name>
    <dbReference type="NCBI Taxonomy" id="7177"/>
    <lineage>
        <taxon>Eukaryota</taxon>
        <taxon>Metazoa</taxon>
        <taxon>Ecdysozoa</taxon>
        <taxon>Arthropoda</taxon>
        <taxon>Hexapoda</taxon>
        <taxon>Insecta</taxon>
        <taxon>Pterygota</taxon>
        <taxon>Neoptera</taxon>
        <taxon>Endopterygota</taxon>
        <taxon>Diptera</taxon>
        <taxon>Nematocera</taxon>
        <taxon>Culicoidea</taxon>
        <taxon>Culicidae</taxon>
        <taxon>Culicinae</taxon>
        <taxon>Culicini</taxon>
        <taxon>Culex</taxon>
        <taxon>Culex</taxon>
    </lineage>
</organism>
<sequence>MFKPICPLLIALIPLTSAKLPEAHYPRVAALLGPRNNFICNAVVLARGRLLTTADCLVFLKNETQRLGAPGDFHVVLNTSDIELHVKKLYGKPAGHKVVEKFRTRGGQRYDNKHSNEVLSNRWNEDELDYMLKGLAAYDFGVNRYASVVNVTNLMVHPEYTGAFKNDLAILELPDSKLFQEVSHPVRISEDWGFNRVVQVHGWGDIVRGTSRNMTYPMKTVEMYVLPSVLCSKQVGWHFDPTQHICLLPKKEETICLGFAGAPIVLDEALLGIVEFGNPRCYHNSTVVGIRLRPFANFLGLDQNDILSKIVSIVKAAFNFLISKLQQRVSIHN</sequence>
<accession>A0A1Q3EV18</accession>
<evidence type="ECO:0000259" key="5">
    <source>
        <dbReference type="PROSITE" id="PS50240"/>
    </source>
</evidence>
<keyword evidence="1" id="KW-1015">Disulfide bond</keyword>
<dbReference type="InterPro" id="IPR043504">
    <property type="entry name" value="Peptidase_S1_PA_chymotrypsin"/>
</dbReference>
<dbReference type="Pfam" id="PF00089">
    <property type="entry name" value="Trypsin"/>
    <property type="match status" value="1"/>
</dbReference>
<dbReference type="InterPro" id="IPR001254">
    <property type="entry name" value="Trypsin_dom"/>
</dbReference>
<proteinExistence type="inferred from homology"/>
<feature type="chain" id="PRO_5013360976" evidence="4">
    <location>
        <begin position="19"/>
        <end position="333"/>
    </location>
</feature>
<evidence type="ECO:0000256" key="4">
    <source>
        <dbReference type="SAM" id="SignalP"/>
    </source>
</evidence>
<dbReference type="InterPro" id="IPR051487">
    <property type="entry name" value="Ser/Thr_Proteases_Immune/Dev"/>
</dbReference>
<dbReference type="GO" id="GO:0004252">
    <property type="term" value="F:serine-type endopeptidase activity"/>
    <property type="evidence" value="ECO:0007669"/>
    <property type="project" value="InterPro"/>
</dbReference>
<dbReference type="EMBL" id="GFDL01015886">
    <property type="protein sequence ID" value="JAV19159.1"/>
    <property type="molecule type" value="Transcribed_RNA"/>
</dbReference>
<feature type="domain" description="Peptidase S1" evidence="5">
    <location>
        <begin position="12"/>
        <end position="330"/>
    </location>
</feature>
<dbReference type="SUPFAM" id="SSF50494">
    <property type="entry name" value="Trypsin-like serine proteases"/>
    <property type="match status" value="1"/>
</dbReference>
<evidence type="ECO:0000256" key="3">
    <source>
        <dbReference type="ARBA" id="ARBA00024195"/>
    </source>
</evidence>
<evidence type="ECO:0000256" key="2">
    <source>
        <dbReference type="ARBA" id="ARBA00023180"/>
    </source>
</evidence>
<dbReference type="AlphaFoldDB" id="A0A1Q3EV18"/>
<dbReference type="GO" id="GO:0006508">
    <property type="term" value="P:proteolysis"/>
    <property type="evidence" value="ECO:0007669"/>
    <property type="project" value="InterPro"/>
</dbReference>
<name>A0A1Q3EV18_CULTA</name>
<comment type="similarity">
    <text evidence="3">Belongs to the peptidase S1 family. CLIP subfamily.</text>
</comment>
<reference evidence="6" key="1">
    <citation type="submission" date="2017-01" db="EMBL/GenBank/DDBJ databases">
        <title>A deep insight into the sialotranscriptome of adult male and female Cluex tarsalis mosquitoes.</title>
        <authorList>
            <person name="Ribeiro J.M."/>
            <person name="Moreira F."/>
            <person name="Bernard K.A."/>
            <person name="Calvo E."/>
        </authorList>
    </citation>
    <scope>NUCLEOTIDE SEQUENCE</scope>
    <source>
        <strain evidence="6">Kern County</strain>
        <tissue evidence="6">Salivary glands</tissue>
    </source>
</reference>
<dbReference type="SMART" id="SM00020">
    <property type="entry name" value="Tryp_SPc"/>
    <property type="match status" value="1"/>
</dbReference>
<dbReference type="PROSITE" id="PS50240">
    <property type="entry name" value="TRYPSIN_DOM"/>
    <property type="match status" value="1"/>
</dbReference>
<keyword evidence="2" id="KW-0325">Glycoprotein</keyword>
<protein>
    <submittedName>
        <fullName evidence="6">Putative trypsin-like salivary secreted protein</fullName>
    </submittedName>
</protein>
<dbReference type="PANTHER" id="PTHR24256">
    <property type="entry name" value="TRYPTASE-RELATED"/>
    <property type="match status" value="1"/>
</dbReference>
<feature type="signal peptide" evidence="4">
    <location>
        <begin position="1"/>
        <end position="18"/>
    </location>
</feature>